<proteinExistence type="predicted"/>
<dbReference type="Gene3D" id="3.30.460.10">
    <property type="entry name" value="Beta Polymerase, domain 2"/>
    <property type="match status" value="1"/>
</dbReference>
<dbReference type="RefSeq" id="WP_104438706.1">
    <property type="nucleotide sequence ID" value="NZ_PTJA01000012.1"/>
</dbReference>
<dbReference type="PANTHER" id="PTHR34822:SF1">
    <property type="entry name" value="GRPB FAMILY PROTEIN"/>
    <property type="match status" value="1"/>
</dbReference>
<dbReference type="GO" id="GO:0016740">
    <property type="term" value="F:transferase activity"/>
    <property type="evidence" value="ECO:0007669"/>
    <property type="project" value="UniProtKB-KW"/>
</dbReference>
<evidence type="ECO:0000313" key="1">
    <source>
        <dbReference type="EMBL" id="PPK79018.1"/>
    </source>
</evidence>
<dbReference type="PANTHER" id="PTHR34822">
    <property type="entry name" value="GRPB DOMAIN PROTEIN (AFU_ORTHOLOGUE AFUA_1G01530)"/>
    <property type="match status" value="1"/>
</dbReference>
<organism evidence="1 2">
    <name type="scientific">Lacrimispora xylanisolvens</name>
    <dbReference type="NCBI Taxonomy" id="384636"/>
    <lineage>
        <taxon>Bacteria</taxon>
        <taxon>Bacillati</taxon>
        <taxon>Bacillota</taxon>
        <taxon>Clostridia</taxon>
        <taxon>Lachnospirales</taxon>
        <taxon>Lachnospiraceae</taxon>
        <taxon>Lacrimispora</taxon>
    </lineage>
</organism>
<sequence length="173" mass="20225">MKTKKVLVVPYNEEWPKEFEKIKAEIIRVLGQLTVSVEHVGSTSVQGLWAKPVIDIDVVISDNKLLPFVINKLENIGYKYEGNLGIEGREAFCYENKPEYMLHHLYVCPQNSKELKRHLAFRDYLRMHHDTVQEYSKVKREGAALYPDNIEGYIQYKNSIVEKIYGKCKILDY</sequence>
<dbReference type="OrthoDB" id="9799092at2"/>
<reference evidence="1 2" key="1">
    <citation type="submission" date="2018-02" db="EMBL/GenBank/DDBJ databases">
        <title>Genomic Encyclopedia of Archaeal and Bacterial Type Strains, Phase II (KMG-II): from individual species to whole genera.</title>
        <authorList>
            <person name="Goeker M."/>
        </authorList>
    </citation>
    <scope>NUCLEOTIDE SEQUENCE [LARGE SCALE GENOMIC DNA]</scope>
    <source>
        <strain evidence="1 2">DSM 3808</strain>
    </source>
</reference>
<protein>
    <submittedName>
        <fullName evidence="1">GrpB-like predicted nucleotidyltransferase (UPF0157 family)</fullName>
    </submittedName>
</protein>
<comment type="caution">
    <text evidence="1">The sequence shown here is derived from an EMBL/GenBank/DDBJ whole genome shotgun (WGS) entry which is preliminary data.</text>
</comment>
<dbReference type="SUPFAM" id="SSF81301">
    <property type="entry name" value="Nucleotidyltransferase"/>
    <property type="match status" value="1"/>
</dbReference>
<dbReference type="AlphaFoldDB" id="A0A2S6HNE1"/>
<dbReference type="Proteomes" id="UP000237749">
    <property type="component" value="Unassembled WGS sequence"/>
</dbReference>
<dbReference type="InterPro" id="IPR043519">
    <property type="entry name" value="NT_sf"/>
</dbReference>
<evidence type="ECO:0000313" key="2">
    <source>
        <dbReference type="Proteomes" id="UP000237749"/>
    </source>
</evidence>
<dbReference type="EMBL" id="PTJA01000012">
    <property type="protein sequence ID" value="PPK79018.1"/>
    <property type="molecule type" value="Genomic_DNA"/>
</dbReference>
<keyword evidence="1" id="KW-0808">Transferase</keyword>
<keyword evidence="2" id="KW-1185">Reference proteome</keyword>
<accession>A0A2S6HNE1</accession>
<dbReference type="InterPro" id="IPR007344">
    <property type="entry name" value="GrpB/CoaE"/>
</dbReference>
<gene>
    <name evidence="1" type="ORF">BXY41_112178</name>
</gene>
<name>A0A2S6HNE1_9FIRM</name>
<dbReference type="Pfam" id="PF04229">
    <property type="entry name" value="GrpB"/>
    <property type="match status" value="1"/>
</dbReference>